<dbReference type="InterPro" id="IPR003618">
    <property type="entry name" value="TFIIS_cen_dom"/>
</dbReference>
<dbReference type="InterPro" id="IPR043151">
    <property type="entry name" value="BAH_sf"/>
</dbReference>
<reference evidence="3 4" key="1">
    <citation type="journal article" date="2012" name="Nucleic Acids Res.">
        <title>Sequencing of the smallest Apicomplexan genome from the human pathogen Babesia microti.</title>
        <authorList>
            <person name="Cornillot E."/>
            <person name="Hadj-Kaddour K."/>
            <person name="Dassouli A."/>
            <person name="Noel B."/>
            <person name="Ranwez V."/>
            <person name="Vacherie B."/>
            <person name="Augagneur Y."/>
            <person name="Bres V."/>
            <person name="Duclos A."/>
            <person name="Randazzo S."/>
            <person name="Carcy B."/>
            <person name="Debierre-Grockiego F."/>
            <person name="Delbecq S."/>
            <person name="Moubri-Menage K."/>
            <person name="Shams-Eldin H."/>
            <person name="Usmani-Brown S."/>
            <person name="Bringaud F."/>
            <person name="Wincker P."/>
            <person name="Vivares C.P."/>
            <person name="Schwarz R.T."/>
            <person name="Schetters T.P."/>
            <person name="Krause P.J."/>
            <person name="Gorenflot A."/>
            <person name="Berry V."/>
            <person name="Barbe V."/>
            <person name="Ben Mamoun C."/>
        </authorList>
    </citation>
    <scope>NUCLEOTIDE SEQUENCE [LARGE SCALE GENOMIC DNA]</scope>
    <source>
        <strain evidence="3 4">RI</strain>
    </source>
</reference>
<dbReference type="RefSeq" id="XP_012648174.1">
    <property type="nucleotide sequence ID" value="XM_012792720.1"/>
</dbReference>
<dbReference type="Pfam" id="PF07500">
    <property type="entry name" value="TFIIS_M"/>
    <property type="match status" value="1"/>
</dbReference>
<dbReference type="EMBL" id="FO082872">
    <property type="protein sequence ID" value="CCF73565.1"/>
    <property type="molecule type" value="Genomic_DNA"/>
</dbReference>
<dbReference type="GeneID" id="24424193"/>
<sequence>MSVLFNHRGVDYYKGDFVALLGSNSSPWIAQIVSHESFPIEDSGGNGMGVKVLWAWYPEEFKSELFPDLDTTYYSQYEVILSKFSDLNPLDSIITKVTILHYDQFVHLDEYPLKVDNIYKTMFYRQTFDDKGLTPLLPLECNALFGIGDWKLVPRNPDLVYYKCKICDVIYQRPVERTFKQRPSDPDITITCSNCLSCVQGTTPSADVKGDKRPKRILRLESYRKRTIVDSDSDSPVDAGQVIDEDDDEYKVDFDSAKRIKSTKSGGHAVRFSATKLNSFEKQIFTTAVEKIHECLSKGVAEMQSKNVKLSVNVMYLAEKIIQSLMDVYGVNSREFKQRLYEIYTNLKRDINSDLRRRVICGKLPIHKLITIETRFLAPPDLIAEREKERDKHFARNVLIPITHTQNDTTITSEKIDTSSTPDNVAKSPEIKISDYHIDAMYNRAVERLNKLPIDYQKPFRSVLDCAVERVRRLLET</sequence>
<dbReference type="InterPro" id="IPR001025">
    <property type="entry name" value="BAH_dom"/>
</dbReference>
<feature type="domain" description="BAH" evidence="1">
    <location>
        <begin position="10"/>
        <end position="140"/>
    </location>
</feature>
<evidence type="ECO:0000259" key="2">
    <source>
        <dbReference type="PROSITE" id="PS51321"/>
    </source>
</evidence>
<organism evidence="3 4">
    <name type="scientific">Babesia microti (strain RI)</name>
    <dbReference type="NCBI Taxonomy" id="1133968"/>
    <lineage>
        <taxon>Eukaryota</taxon>
        <taxon>Sar</taxon>
        <taxon>Alveolata</taxon>
        <taxon>Apicomplexa</taxon>
        <taxon>Aconoidasida</taxon>
        <taxon>Piroplasmida</taxon>
        <taxon>Babesiidae</taxon>
        <taxon>Babesia</taxon>
    </lineage>
</organism>
<protein>
    <submittedName>
        <fullName evidence="3">Uncharacterized protein</fullName>
    </submittedName>
</protein>
<name>I7IQ78_BABMR</name>
<accession>I7IQ78</accession>
<dbReference type="GO" id="GO:0003682">
    <property type="term" value="F:chromatin binding"/>
    <property type="evidence" value="ECO:0007669"/>
    <property type="project" value="InterPro"/>
</dbReference>
<dbReference type="GO" id="GO:0006351">
    <property type="term" value="P:DNA-templated transcription"/>
    <property type="evidence" value="ECO:0007669"/>
    <property type="project" value="InterPro"/>
</dbReference>
<gene>
    <name evidence="3" type="ORF">BMR1_02g02035</name>
</gene>
<dbReference type="Proteomes" id="UP000002899">
    <property type="component" value="Chromosome II"/>
</dbReference>
<proteinExistence type="predicted"/>
<dbReference type="CDD" id="cd04370">
    <property type="entry name" value="BAH"/>
    <property type="match status" value="1"/>
</dbReference>
<dbReference type="InterPro" id="IPR036575">
    <property type="entry name" value="TFIIS_cen_dom_sf"/>
</dbReference>
<dbReference type="OrthoDB" id="1742074at2759"/>
<dbReference type="PROSITE" id="PS51038">
    <property type="entry name" value="BAH"/>
    <property type="match status" value="1"/>
</dbReference>
<dbReference type="VEuPathDB" id="PiroplasmaDB:BMR1_02g02035"/>
<dbReference type="Gene3D" id="2.30.30.490">
    <property type="match status" value="1"/>
</dbReference>
<dbReference type="AlphaFoldDB" id="I7IQ78"/>
<evidence type="ECO:0000259" key="1">
    <source>
        <dbReference type="PROSITE" id="PS51038"/>
    </source>
</evidence>
<evidence type="ECO:0000313" key="3">
    <source>
        <dbReference type="EMBL" id="CCF73565.1"/>
    </source>
</evidence>
<dbReference type="PROSITE" id="PS51321">
    <property type="entry name" value="TFIIS_CENTRAL"/>
    <property type="match status" value="1"/>
</dbReference>
<reference evidence="3 4" key="2">
    <citation type="journal article" date="2013" name="PLoS ONE">
        <title>Whole genome mapping and re-organization of the nuclear and mitochondrial genomes of Babesia microti isolates.</title>
        <authorList>
            <person name="Cornillot E."/>
            <person name="Dassouli A."/>
            <person name="Garg A."/>
            <person name="Pachikara N."/>
            <person name="Randazzo S."/>
            <person name="Depoix D."/>
            <person name="Carcy B."/>
            <person name="Delbecq S."/>
            <person name="Frutos R."/>
            <person name="Silva J.C."/>
            <person name="Sutton R."/>
            <person name="Krause P.J."/>
            <person name="Mamoun C.B."/>
        </authorList>
    </citation>
    <scope>NUCLEOTIDE SEQUENCE [LARGE SCALE GENOMIC DNA]</scope>
    <source>
        <strain evidence="3 4">RI</strain>
    </source>
</reference>
<reference evidence="3 4" key="3">
    <citation type="journal article" date="2016" name="Sci. Rep.">
        <title>Genome-wide diversity and gene expression profiling of Babesia microti isolates identify polymorphic genes that mediate host-pathogen interactions.</title>
        <authorList>
            <person name="Silva J.C."/>
            <person name="Cornillot E."/>
            <person name="McCracken C."/>
            <person name="Usmani-Brown S."/>
            <person name="Dwivedi A."/>
            <person name="Ifeonu O.O."/>
            <person name="Crabtree J."/>
            <person name="Gotia H.T."/>
            <person name="Virji A.Z."/>
            <person name="Reynes C."/>
            <person name="Colinge J."/>
            <person name="Kumar V."/>
            <person name="Lawres L."/>
            <person name="Pazzi J.E."/>
            <person name="Pablo J.V."/>
            <person name="Hung C."/>
            <person name="Brancato J."/>
            <person name="Kumari P."/>
            <person name="Orvis J."/>
            <person name="Tretina K."/>
            <person name="Chibucos M."/>
            <person name="Ott S."/>
            <person name="Sadzewicz L."/>
            <person name="Sengamalay N."/>
            <person name="Shetty A.C."/>
            <person name="Su Q."/>
            <person name="Tallon L."/>
            <person name="Fraser C.M."/>
            <person name="Frutos R."/>
            <person name="Molina D.M."/>
            <person name="Krause P.J."/>
            <person name="Ben Mamoun C."/>
        </authorList>
    </citation>
    <scope>NUCLEOTIDE SEQUENCE [LARGE SCALE GENOMIC DNA]</scope>
    <source>
        <strain evidence="3 4">RI</strain>
    </source>
</reference>
<dbReference type="SUPFAM" id="SSF46942">
    <property type="entry name" value="Elongation factor TFIIS domain 2"/>
    <property type="match status" value="1"/>
</dbReference>
<feature type="domain" description="TFIIS central" evidence="2">
    <location>
        <begin position="296"/>
        <end position="405"/>
    </location>
</feature>
<dbReference type="KEGG" id="bmic:BMR1_02g02035"/>
<dbReference type="Gene3D" id="1.10.472.30">
    <property type="entry name" value="Transcription elongation factor S-II, central domain"/>
    <property type="match status" value="1"/>
</dbReference>
<keyword evidence="4" id="KW-1185">Reference proteome</keyword>
<evidence type="ECO:0000313" key="4">
    <source>
        <dbReference type="Proteomes" id="UP000002899"/>
    </source>
</evidence>